<evidence type="ECO:0000256" key="4">
    <source>
        <dbReference type="SAM" id="MobiDB-lite"/>
    </source>
</evidence>
<evidence type="ECO:0000256" key="1">
    <source>
        <dbReference type="ARBA" id="ARBA00022737"/>
    </source>
</evidence>
<dbReference type="OMA" id="CRNNLLG"/>
<dbReference type="STRING" id="37360.A0A0G4IS79"/>
<dbReference type="SUPFAM" id="SSF48403">
    <property type="entry name" value="Ankyrin repeat"/>
    <property type="match status" value="1"/>
</dbReference>
<organism evidence="5 7">
    <name type="scientific">Plasmodiophora brassicae</name>
    <name type="common">Clubroot disease agent</name>
    <dbReference type="NCBI Taxonomy" id="37360"/>
    <lineage>
        <taxon>Eukaryota</taxon>
        <taxon>Sar</taxon>
        <taxon>Rhizaria</taxon>
        <taxon>Endomyxa</taxon>
        <taxon>Phytomyxea</taxon>
        <taxon>Plasmodiophorida</taxon>
        <taxon>Plasmodiophoridae</taxon>
        <taxon>Plasmodiophora</taxon>
    </lineage>
</organism>
<feature type="compositionally biased region" description="Acidic residues" evidence="4">
    <location>
        <begin position="1"/>
        <end position="21"/>
    </location>
</feature>
<evidence type="ECO:0000256" key="2">
    <source>
        <dbReference type="ARBA" id="ARBA00023043"/>
    </source>
</evidence>
<reference evidence="6 8" key="2">
    <citation type="submission" date="2018-03" db="EMBL/GenBank/DDBJ databases">
        <authorList>
            <person name="Fogelqvist J."/>
        </authorList>
    </citation>
    <scope>NUCLEOTIDE SEQUENCE [LARGE SCALE GENOMIC DNA]</scope>
</reference>
<keyword evidence="2 3" id="KW-0040">ANK repeat</keyword>
<dbReference type="OrthoDB" id="194358at2759"/>
<dbReference type="InterPro" id="IPR002110">
    <property type="entry name" value="Ankyrin_rpt"/>
</dbReference>
<dbReference type="SMART" id="SM00248">
    <property type="entry name" value="ANK"/>
    <property type="match status" value="3"/>
</dbReference>
<gene>
    <name evidence="5" type="ORF">PBRA_006080</name>
    <name evidence="6" type="ORF">PLBR_LOCUS5392</name>
</gene>
<protein>
    <submittedName>
        <fullName evidence="5">Uncharacterized protein</fullName>
    </submittedName>
</protein>
<proteinExistence type="predicted"/>
<dbReference type="Pfam" id="PF12796">
    <property type="entry name" value="Ank_2"/>
    <property type="match status" value="1"/>
</dbReference>
<feature type="repeat" description="ANK" evidence="3">
    <location>
        <begin position="122"/>
        <end position="144"/>
    </location>
</feature>
<feature type="repeat" description="ANK" evidence="3">
    <location>
        <begin position="89"/>
        <end position="121"/>
    </location>
</feature>
<dbReference type="EMBL" id="CDSF01000081">
    <property type="protein sequence ID" value="CEO97966.1"/>
    <property type="molecule type" value="Genomic_DNA"/>
</dbReference>
<dbReference type="EMBL" id="OVEO01000009">
    <property type="protein sequence ID" value="SPQ98177.1"/>
    <property type="molecule type" value="Genomic_DNA"/>
</dbReference>
<dbReference type="PANTHER" id="PTHR24173">
    <property type="entry name" value="ANKYRIN REPEAT CONTAINING"/>
    <property type="match status" value="1"/>
</dbReference>
<dbReference type="PROSITE" id="PS50088">
    <property type="entry name" value="ANK_REPEAT"/>
    <property type="match status" value="3"/>
</dbReference>
<evidence type="ECO:0000313" key="8">
    <source>
        <dbReference type="Proteomes" id="UP000290189"/>
    </source>
</evidence>
<dbReference type="Proteomes" id="UP000039324">
    <property type="component" value="Unassembled WGS sequence"/>
</dbReference>
<dbReference type="Pfam" id="PF00023">
    <property type="entry name" value="Ank"/>
    <property type="match status" value="1"/>
</dbReference>
<evidence type="ECO:0000313" key="6">
    <source>
        <dbReference type="EMBL" id="SPQ98177.1"/>
    </source>
</evidence>
<evidence type="ECO:0000313" key="7">
    <source>
        <dbReference type="Proteomes" id="UP000039324"/>
    </source>
</evidence>
<keyword evidence="1" id="KW-0677">Repeat</keyword>
<reference evidence="5 7" key="1">
    <citation type="submission" date="2015-02" db="EMBL/GenBank/DDBJ databases">
        <authorList>
            <person name="Chooi Y.-H."/>
        </authorList>
    </citation>
    <scope>NUCLEOTIDE SEQUENCE [LARGE SCALE GENOMIC DNA]</scope>
    <source>
        <strain evidence="5">E3</strain>
    </source>
</reference>
<accession>A0A0G4IS79</accession>
<keyword evidence="6" id="KW-0496">Mitochondrion</keyword>
<name>A0A0G4IS79_PLABS</name>
<dbReference type="Gene3D" id="1.25.40.20">
    <property type="entry name" value="Ankyrin repeat-containing domain"/>
    <property type="match status" value="1"/>
</dbReference>
<sequence>MYDTPEFGDDREDVSSGDDSVDERAVDCGSDDDDSENYGDFEVVGPADQLTPTNPALAVVIEAAEQGDVDRLENGLSALTTSVNCVGDDGDSALHLASLFGHLQCVELLLSHGAEASFTDCNGGLALHDACASGHLDIVKVLLKSAPHTIGVIDEDGDSPLHNAARGNHLDIVSFLLDNGARSCLEIANLEGELPAMCTTCPKVRSLLTHQTPAP</sequence>
<evidence type="ECO:0000256" key="3">
    <source>
        <dbReference type="PROSITE-ProRule" id="PRU00023"/>
    </source>
</evidence>
<feature type="region of interest" description="Disordered" evidence="4">
    <location>
        <begin position="1"/>
        <end position="39"/>
    </location>
</feature>
<geneLocation type="mitochondrion" evidence="6"/>
<dbReference type="PANTHER" id="PTHR24173:SF83">
    <property type="entry name" value="SOCS BOX DOMAIN-CONTAINING PROTEIN"/>
    <property type="match status" value="1"/>
</dbReference>
<dbReference type="AlphaFoldDB" id="A0A0G4IS79"/>
<keyword evidence="7" id="KW-1185">Reference proteome</keyword>
<dbReference type="PROSITE" id="PS50297">
    <property type="entry name" value="ANK_REP_REGION"/>
    <property type="match status" value="3"/>
</dbReference>
<evidence type="ECO:0000313" key="5">
    <source>
        <dbReference type="EMBL" id="CEO97966.1"/>
    </source>
</evidence>
<feature type="compositionally biased region" description="Acidic residues" evidence="4">
    <location>
        <begin position="29"/>
        <end position="39"/>
    </location>
</feature>
<dbReference type="Proteomes" id="UP000290189">
    <property type="component" value="Unassembled WGS sequence"/>
</dbReference>
<feature type="repeat" description="ANK" evidence="3">
    <location>
        <begin position="156"/>
        <end position="181"/>
    </location>
</feature>
<dbReference type="InterPro" id="IPR036770">
    <property type="entry name" value="Ankyrin_rpt-contain_sf"/>
</dbReference>